<keyword evidence="3 7" id="KW-0032">Aminotransferase</keyword>
<evidence type="ECO:0000256" key="2">
    <source>
        <dbReference type="ARBA" id="ARBA00007441"/>
    </source>
</evidence>
<dbReference type="GO" id="GO:0004069">
    <property type="term" value="F:L-aspartate:2-oxoglutarate aminotransferase activity"/>
    <property type="evidence" value="ECO:0007669"/>
    <property type="project" value="UniProtKB-EC"/>
</dbReference>
<sequence>MKSSRRGDVDPFIVMDVMEDARRLEAAGRHIIHMEVGQPGTPAPEAARAALARSMAAGSLGYTVALGLPELRAGIADLYRRWYGVELDPARVVVTSGSSAAFLLAFTALFEAGDRVGLGEPGYPSYRQILRALSLQPVGIPTRAENRLQPVPEDLAGVEMAGLIVASPGNPTGTMLDHAALEGLIGHCAGRGISFVSDEIYHGLHYDGRAVSALEITDEAYVINSFSKYFSMTGWRVGWMVVPEAHVRKVERLAQNMFICPPHASQIVALAALDCVDELEANRATYAANRALMLEGLPRAGFARIAPPDGAFYVYADVSDLTTDSLGFAREILHEAGVAVTPGLDFDPVRGRQTLRFSYARGTADIVEGLARLQAFMASRREEPRGGIARG</sequence>
<evidence type="ECO:0000256" key="1">
    <source>
        <dbReference type="ARBA" id="ARBA00001933"/>
    </source>
</evidence>
<evidence type="ECO:0000256" key="7">
    <source>
        <dbReference type="RuleBase" id="RU000481"/>
    </source>
</evidence>
<comment type="caution">
    <text evidence="9">The sequence shown here is derived from an EMBL/GenBank/DDBJ whole genome shotgun (WGS) entry which is preliminary data.</text>
</comment>
<dbReference type="InterPro" id="IPR050596">
    <property type="entry name" value="AspAT/PAT-like"/>
</dbReference>
<comment type="cofactor">
    <cofactor evidence="1 7">
        <name>pyridoxal 5'-phosphate</name>
        <dbReference type="ChEBI" id="CHEBI:597326"/>
    </cofactor>
</comment>
<name>A0A6B3RGG0_9RHOB</name>
<evidence type="ECO:0000256" key="4">
    <source>
        <dbReference type="ARBA" id="ARBA00022679"/>
    </source>
</evidence>
<dbReference type="GO" id="GO:0030170">
    <property type="term" value="F:pyridoxal phosphate binding"/>
    <property type="evidence" value="ECO:0007669"/>
    <property type="project" value="InterPro"/>
</dbReference>
<proteinExistence type="inferred from homology"/>
<protein>
    <recommendedName>
        <fullName evidence="7">Aminotransferase</fullName>
        <ecNumber evidence="7">2.6.1.-</ecNumber>
    </recommendedName>
</protein>
<dbReference type="EMBL" id="JAAIKE010000001">
    <property type="protein sequence ID" value="NEX45097.1"/>
    <property type="molecule type" value="Genomic_DNA"/>
</dbReference>
<dbReference type="CDD" id="cd00609">
    <property type="entry name" value="AAT_like"/>
    <property type="match status" value="1"/>
</dbReference>
<dbReference type="PANTHER" id="PTHR46383:SF2">
    <property type="entry name" value="AMINOTRANSFERASE"/>
    <property type="match status" value="1"/>
</dbReference>
<evidence type="ECO:0000259" key="8">
    <source>
        <dbReference type="Pfam" id="PF00155"/>
    </source>
</evidence>
<dbReference type="EC" id="2.6.1.-" evidence="7"/>
<evidence type="ECO:0000313" key="10">
    <source>
        <dbReference type="Proteomes" id="UP000481421"/>
    </source>
</evidence>
<evidence type="ECO:0000256" key="3">
    <source>
        <dbReference type="ARBA" id="ARBA00022576"/>
    </source>
</evidence>
<evidence type="ECO:0000256" key="6">
    <source>
        <dbReference type="ARBA" id="ARBA00049185"/>
    </source>
</evidence>
<dbReference type="PANTHER" id="PTHR46383">
    <property type="entry name" value="ASPARTATE AMINOTRANSFERASE"/>
    <property type="match status" value="1"/>
</dbReference>
<dbReference type="Gene3D" id="3.40.640.10">
    <property type="entry name" value="Type I PLP-dependent aspartate aminotransferase-like (Major domain)"/>
    <property type="match status" value="1"/>
</dbReference>
<keyword evidence="10" id="KW-1185">Reference proteome</keyword>
<keyword evidence="4 7" id="KW-0808">Transferase</keyword>
<dbReference type="InterPro" id="IPR004839">
    <property type="entry name" value="Aminotransferase_I/II_large"/>
</dbReference>
<dbReference type="SUPFAM" id="SSF53383">
    <property type="entry name" value="PLP-dependent transferases"/>
    <property type="match status" value="1"/>
</dbReference>
<gene>
    <name evidence="9" type="ORF">G3572_02695</name>
</gene>
<dbReference type="Pfam" id="PF00155">
    <property type="entry name" value="Aminotran_1_2"/>
    <property type="match status" value="1"/>
</dbReference>
<dbReference type="InterPro" id="IPR004838">
    <property type="entry name" value="NHTrfase_class1_PyrdxlP-BS"/>
</dbReference>
<keyword evidence="5" id="KW-0663">Pyridoxal phosphate</keyword>
<evidence type="ECO:0000313" key="9">
    <source>
        <dbReference type="EMBL" id="NEX45097.1"/>
    </source>
</evidence>
<dbReference type="AlphaFoldDB" id="A0A6B3RGG0"/>
<comment type="similarity">
    <text evidence="2 7">Belongs to the class-I pyridoxal-phosphate-dependent aminotransferase family.</text>
</comment>
<comment type="catalytic activity">
    <reaction evidence="6">
        <text>L-aspartate + 2-oxoglutarate = oxaloacetate + L-glutamate</text>
        <dbReference type="Rhea" id="RHEA:21824"/>
        <dbReference type="ChEBI" id="CHEBI:16452"/>
        <dbReference type="ChEBI" id="CHEBI:16810"/>
        <dbReference type="ChEBI" id="CHEBI:29985"/>
        <dbReference type="ChEBI" id="CHEBI:29991"/>
        <dbReference type="EC" id="2.6.1.1"/>
    </reaction>
</comment>
<dbReference type="Proteomes" id="UP000481421">
    <property type="component" value="Unassembled WGS sequence"/>
</dbReference>
<evidence type="ECO:0000256" key="5">
    <source>
        <dbReference type="ARBA" id="ARBA00022898"/>
    </source>
</evidence>
<dbReference type="InterPro" id="IPR015424">
    <property type="entry name" value="PyrdxlP-dep_Trfase"/>
</dbReference>
<reference evidence="9 10" key="1">
    <citation type="submission" date="2020-02" db="EMBL/GenBank/DDBJ databases">
        <title>Rhodobacter algicola sp. nov., isolated from microalga culture.</title>
        <authorList>
            <person name="Park C.-Y."/>
        </authorList>
    </citation>
    <scope>NUCLEOTIDE SEQUENCE [LARGE SCALE GENOMIC DNA]</scope>
    <source>
        <strain evidence="9 10">ETT8</strain>
    </source>
</reference>
<dbReference type="RefSeq" id="WP_164609117.1">
    <property type="nucleotide sequence ID" value="NZ_JAAIKE010000001.1"/>
</dbReference>
<accession>A0A6B3RGG0</accession>
<feature type="domain" description="Aminotransferase class I/classII large" evidence="8">
    <location>
        <begin position="30"/>
        <end position="370"/>
    </location>
</feature>
<organism evidence="9 10">
    <name type="scientific">Pseudotabrizicola algicola</name>
    <dbReference type="NCBI Taxonomy" id="2709381"/>
    <lineage>
        <taxon>Bacteria</taxon>
        <taxon>Pseudomonadati</taxon>
        <taxon>Pseudomonadota</taxon>
        <taxon>Alphaproteobacteria</taxon>
        <taxon>Rhodobacterales</taxon>
        <taxon>Paracoccaceae</taxon>
        <taxon>Pseudotabrizicola</taxon>
    </lineage>
</organism>
<dbReference type="PROSITE" id="PS00105">
    <property type="entry name" value="AA_TRANSFER_CLASS_1"/>
    <property type="match status" value="1"/>
</dbReference>
<dbReference type="GO" id="GO:0006520">
    <property type="term" value="P:amino acid metabolic process"/>
    <property type="evidence" value="ECO:0007669"/>
    <property type="project" value="InterPro"/>
</dbReference>
<dbReference type="InterPro" id="IPR015421">
    <property type="entry name" value="PyrdxlP-dep_Trfase_major"/>
</dbReference>